<dbReference type="AlphaFoldDB" id="A0A2A9PMK5"/>
<proteinExistence type="predicted"/>
<evidence type="ECO:0000313" key="2">
    <source>
        <dbReference type="EMBL" id="PFH62588.1"/>
    </source>
</evidence>
<protein>
    <submittedName>
        <fullName evidence="2">Uncharacterized protein</fullName>
    </submittedName>
</protein>
<comment type="caution">
    <text evidence="2">The sequence shown here is derived from an EMBL/GenBank/DDBJ whole genome shotgun (WGS) entry which is preliminary data.</text>
</comment>
<feature type="region of interest" description="Disordered" evidence="1">
    <location>
        <begin position="24"/>
        <end position="60"/>
    </location>
</feature>
<reference evidence="2 3" key="1">
    <citation type="journal article" date="2015" name="BMC Genomics">
        <title>Gene expression during zombie ant biting behavior reflects the complexity underlying fungal parasitic behavioral manipulation.</title>
        <authorList>
            <person name="de Bekker C."/>
            <person name="Ohm R.A."/>
            <person name="Loreto R.G."/>
            <person name="Sebastian A."/>
            <person name="Albert I."/>
            <person name="Merrow M."/>
            <person name="Brachmann A."/>
            <person name="Hughes D.P."/>
        </authorList>
    </citation>
    <scope>NUCLEOTIDE SEQUENCE [LARGE SCALE GENOMIC DNA]</scope>
    <source>
        <strain evidence="2 3">SC16a</strain>
    </source>
</reference>
<dbReference type="Proteomes" id="UP000037136">
    <property type="component" value="Unassembled WGS sequence"/>
</dbReference>
<reference evidence="2 3" key="2">
    <citation type="journal article" date="2017" name="Sci. Rep.">
        <title>Ant-infecting Ophiocordyceps genomes reveal a high diversity of potential behavioral manipulation genes and a possible major role for enterotoxins.</title>
        <authorList>
            <person name="de Bekker C."/>
            <person name="Ohm R.A."/>
            <person name="Evans H.C."/>
            <person name="Brachmann A."/>
            <person name="Hughes D.P."/>
        </authorList>
    </citation>
    <scope>NUCLEOTIDE SEQUENCE [LARGE SCALE GENOMIC DNA]</scope>
    <source>
        <strain evidence="2 3">SC16a</strain>
    </source>
</reference>
<evidence type="ECO:0000256" key="1">
    <source>
        <dbReference type="SAM" id="MobiDB-lite"/>
    </source>
</evidence>
<keyword evidence="3" id="KW-1185">Reference proteome</keyword>
<sequence length="88" mass="10193">MEANAATSLTRRVKSLKRQLESLLVRRQEEKKKDRRHVQGTRFKRDPTQPPQIPHNTNLPMPSLLLPLQNQQNRDDGQCKTNLIGAVR</sequence>
<accession>A0A2A9PMK5</accession>
<name>A0A2A9PMK5_OPHUN</name>
<dbReference type="EMBL" id="LAZP02000024">
    <property type="protein sequence ID" value="PFH62588.1"/>
    <property type="molecule type" value="Genomic_DNA"/>
</dbReference>
<organism evidence="2 3">
    <name type="scientific">Ophiocordyceps unilateralis</name>
    <name type="common">Zombie-ant fungus</name>
    <name type="synonym">Torrubia unilateralis</name>
    <dbReference type="NCBI Taxonomy" id="268505"/>
    <lineage>
        <taxon>Eukaryota</taxon>
        <taxon>Fungi</taxon>
        <taxon>Dikarya</taxon>
        <taxon>Ascomycota</taxon>
        <taxon>Pezizomycotina</taxon>
        <taxon>Sordariomycetes</taxon>
        <taxon>Hypocreomycetidae</taxon>
        <taxon>Hypocreales</taxon>
        <taxon>Ophiocordycipitaceae</taxon>
        <taxon>Ophiocordyceps</taxon>
    </lineage>
</organism>
<evidence type="ECO:0000313" key="3">
    <source>
        <dbReference type="Proteomes" id="UP000037136"/>
    </source>
</evidence>
<gene>
    <name evidence="2" type="ORF">XA68_13008</name>
</gene>